<protein>
    <recommendedName>
        <fullName evidence="5">DUF2333 family protein</fullName>
    </recommendedName>
</protein>
<name>A0A1G7TX83_9GAMM</name>
<evidence type="ECO:0000313" key="4">
    <source>
        <dbReference type="Proteomes" id="UP000198641"/>
    </source>
</evidence>
<gene>
    <name evidence="3" type="ORF">SAMN05216571_11226</name>
</gene>
<dbReference type="STRING" id="284577.SAMN05216571_11226"/>
<dbReference type="EMBL" id="FNCI01000012">
    <property type="protein sequence ID" value="SDG39987.1"/>
    <property type="molecule type" value="Genomic_DNA"/>
</dbReference>
<organism evidence="3 4">
    <name type="scientific">Onishia taeanensis</name>
    <dbReference type="NCBI Taxonomy" id="284577"/>
    <lineage>
        <taxon>Bacteria</taxon>
        <taxon>Pseudomonadati</taxon>
        <taxon>Pseudomonadota</taxon>
        <taxon>Gammaproteobacteria</taxon>
        <taxon>Oceanospirillales</taxon>
        <taxon>Halomonadaceae</taxon>
        <taxon>Onishia</taxon>
    </lineage>
</organism>
<dbReference type="RefSeq" id="WP_092527354.1">
    <property type="nucleotide sequence ID" value="NZ_FNCI01000012.1"/>
</dbReference>
<feature type="compositionally biased region" description="Basic and acidic residues" evidence="1">
    <location>
        <begin position="459"/>
        <end position="469"/>
    </location>
</feature>
<keyword evidence="4" id="KW-1185">Reference proteome</keyword>
<sequence>MSLFGSRKPRPNRPTDILERPEYGWVWKPLLGLVVVYLVVTLALGAWWSLTPDDFNVQQASAEQRGRLGADASKAAPPDTSPAERGAVIVATQMTLLDTLLDKPGGYLRNDMLPPGLWLDNMPAWELGVLKQARGEADTLAEKGIREDGALKEAQERLDGDSQDWLYPSTEHRIAKARDAYAVVLNDLNQQRDALPAEGDVPAYWLTRVARRLDDLTYRLLASVADPEAMRELEVDVEQLPGRTPWYRVDDIFFEARGQAWALEHLLAAMDADYGDVVTAADAEPLVERLQAELKQAQRTLWSPVVLNGTGFGIFANHSLMMAAYTQRAAKLAEALSGRLAGVSAPEPTLNQPEGAPAQEPVTDQPGAQAGAQAGAEAQDGSSAPQDASPAQADTSTSTAGDASTSDDPASSDAEAKAPDATSGAADSSSGADATDEPAATPSPSSDDASAAEPSADSAADKGDTSGEG</sequence>
<dbReference type="Proteomes" id="UP000198641">
    <property type="component" value="Unassembled WGS sequence"/>
</dbReference>
<accession>A0A1G7TX83</accession>
<feature type="transmembrane region" description="Helical" evidence="2">
    <location>
        <begin position="30"/>
        <end position="50"/>
    </location>
</feature>
<feature type="compositionally biased region" description="Low complexity" evidence="1">
    <location>
        <begin position="364"/>
        <end position="458"/>
    </location>
</feature>
<evidence type="ECO:0008006" key="5">
    <source>
        <dbReference type="Google" id="ProtNLM"/>
    </source>
</evidence>
<dbReference type="OrthoDB" id="5821246at2"/>
<reference evidence="3 4" key="1">
    <citation type="submission" date="2016-10" db="EMBL/GenBank/DDBJ databases">
        <authorList>
            <person name="de Groot N.N."/>
        </authorList>
    </citation>
    <scope>NUCLEOTIDE SEQUENCE [LARGE SCALE GENOMIC DNA]</scope>
    <source>
        <strain evidence="3 4">BH539</strain>
    </source>
</reference>
<dbReference type="Pfam" id="PF10095">
    <property type="entry name" value="DUF2333"/>
    <property type="match status" value="1"/>
</dbReference>
<dbReference type="InterPro" id="IPR016936">
    <property type="entry name" value="UCP029693"/>
</dbReference>
<keyword evidence="2" id="KW-0812">Transmembrane</keyword>
<keyword evidence="2" id="KW-0472">Membrane</keyword>
<evidence type="ECO:0000256" key="1">
    <source>
        <dbReference type="SAM" id="MobiDB-lite"/>
    </source>
</evidence>
<evidence type="ECO:0000313" key="3">
    <source>
        <dbReference type="EMBL" id="SDG39987.1"/>
    </source>
</evidence>
<feature type="region of interest" description="Disordered" evidence="1">
    <location>
        <begin position="343"/>
        <end position="469"/>
    </location>
</feature>
<keyword evidence="2" id="KW-1133">Transmembrane helix</keyword>
<proteinExistence type="predicted"/>
<dbReference type="AlphaFoldDB" id="A0A1G7TX83"/>
<evidence type="ECO:0000256" key="2">
    <source>
        <dbReference type="SAM" id="Phobius"/>
    </source>
</evidence>